<dbReference type="EMBL" id="JASGOQ010000003">
    <property type="protein sequence ID" value="MDV5393127.1"/>
    <property type="molecule type" value="Genomic_DNA"/>
</dbReference>
<evidence type="ECO:0000256" key="2">
    <source>
        <dbReference type="SAM" id="SignalP"/>
    </source>
</evidence>
<evidence type="ECO:0000313" key="4">
    <source>
        <dbReference type="Proteomes" id="UP001187859"/>
    </source>
</evidence>
<keyword evidence="1" id="KW-0175">Coiled coil</keyword>
<dbReference type="InterPro" id="IPR019110">
    <property type="entry name" value="Uncharacterised_RAQPRD"/>
</dbReference>
<sequence length="91" mass="10242">MKITKLLTISLLLASSVTQAADATRERMGLEVMRTQVSKLLEQAQTIKMHSDPNAKVQFNYSIVERQLKQLESDIDAYLNAPLTPRPVPVF</sequence>
<feature type="coiled-coil region" evidence="1">
    <location>
        <begin position="54"/>
        <end position="81"/>
    </location>
</feature>
<protein>
    <submittedName>
        <fullName evidence="3">RAQPRD family integrative conjugative element protein</fullName>
    </submittedName>
</protein>
<dbReference type="Pfam" id="PF09686">
    <property type="entry name" value="Plasmid_RAQPRD"/>
    <property type="match status" value="1"/>
</dbReference>
<dbReference type="Proteomes" id="UP001187859">
    <property type="component" value="Unassembled WGS sequence"/>
</dbReference>
<keyword evidence="2" id="KW-0732">Signal</keyword>
<feature type="signal peptide" evidence="2">
    <location>
        <begin position="1"/>
        <end position="20"/>
    </location>
</feature>
<proteinExistence type="predicted"/>
<organism evidence="3 4">
    <name type="scientific">Shewanella xiamenensis</name>
    <dbReference type="NCBI Taxonomy" id="332186"/>
    <lineage>
        <taxon>Bacteria</taxon>
        <taxon>Pseudomonadati</taxon>
        <taxon>Pseudomonadota</taxon>
        <taxon>Gammaproteobacteria</taxon>
        <taxon>Alteromonadales</taxon>
        <taxon>Shewanellaceae</taxon>
        <taxon>Shewanella</taxon>
    </lineage>
</organism>
<comment type="caution">
    <text evidence="3">The sequence shown here is derived from an EMBL/GenBank/DDBJ whole genome shotgun (WGS) entry which is preliminary data.</text>
</comment>
<feature type="chain" id="PRO_5042243204" evidence="2">
    <location>
        <begin position="21"/>
        <end position="91"/>
    </location>
</feature>
<name>A0AAE4TNC5_9GAMM</name>
<accession>A0AAE4TNC5</accession>
<dbReference type="AlphaFoldDB" id="A0AAE4TNC5"/>
<gene>
    <name evidence="3" type="ORF">QM089_23345</name>
</gene>
<reference evidence="3" key="1">
    <citation type="submission" date="2023-05" db="EMBL/GenBank/DDBJ databases">
        <title>Colonisation of extended spectrum b-lactamase- and carbapenemase-producing bacteria on hospital surfaces from low- and middle-income countries.</title>
        <authorList>
            <person name="Nieto-Rosado M."/>
            <person name="Sands K."/>
            <person name="Iregbu K."/>
            <person name="Zahra R."/>
            <person name="Mazarati J.B."/>
            <person name="Mehtar S."/>
            <person name="Barnards-Group B."/>
            <person name="Walsh T.R."/>
        </authorList>
    </citation>
    <scope>NUCLEOTIDE SEQUENCE</scope>
    <source>
        <strain evidence="3">PP-E493</strain>
    </source>
</reference>
<dbReference type="RefSeq" id="WP_259476974.1">
    <property type="nucleotide sequence ID" value="NZ_CP091834.1"/>
</dbReference>
<evidence type="ECO:0000313" key="3">
    <source>
        <dbReference type="EMBL" id="MDV5393127.1"/>
    </source>
</evidence>
<evidence type="ECO:0000256" key="1">
    <source>
        <dbReference type="SAM" id="Coils"/>
    </source>
</evidence>